<evidence type="ECO:0000313" key="2">
    <source>
        <dbReference type="Proteomes" id="UP000515163"/>
    </source>
</evidence>
<dbReference type="InterPro" id="IPR023394">
    <property type="entry name" value="Sec7_C_sf"/>
</dbReference>
<dbReference type="InterPro" id="IPR035999">
    <property type="entry name" value="Sec7_dom_sf"/>
</dbReference>
<dbReference type="Gene3D" id="1.10.1000.11">
    <property type="entry name" value="Arf Nucleotide-binding Site Opener,domain 2"/>
    <property type="match status" value="1"/>
</dbReference>
<dbReference type="InterPro" id="IPR036047">
    <property type="entry name" value="F-box-like_dom_sf"/>
</dbReference>
<accession>A0A6P8HQJ6</accession>
<name>A0A6P8HQJ6_ACTTE</name>
<dbReference type="SMART" id="SM00222">
    <property type="entry name" value="Sec7"/>
    <property type="match status" value="1"/>
</dbReference>
<proteinExistence type="predicted"/>
<protein>
    <submittedName>
        <fullName evidence="3">F-box only protein 8-like</fullName>
    </submittedName>
</protein>
<feature type="domain" description="SEC7" evidence="1">
    <location>
        <begin position="83"/>
        <end position="265"/>
    </location>
</feature>
<gene>
    <name evidence="3" type="primary">LOC116291864</name>
</gene>
<dbReference type="PROSITE" id="PS50190">
    <property type="entry name" value="SEC7"/>
    <property type="match status" value="1"/>
</dbReference>
<dbReference type="PANTHER" id="PTHR10663">
    <property type="entry name" value="GUANYL-NUCLEOTIDE EXCHANGE FACTOR"/>
    <property type="match status" value="1"/>
</dbReference>
<dbReference type="KEGG" id="aten:116291864"/>
<dbReference type="InParanoid" id="A0A6P8HQJ6"/>
<dbReference type="FunCoup" id="A0A6P8HQJ6">
    <property type="interactions" value="79"/>
</dbReference>
<dbReference type="SUPFAM" id="SSF48425">
    <property type="entry name" value="Sec7 domain"/>
    <property type="match status" value="1"/>
</dbReference>
<dbReference type="SUPFAM" id="SSF81383">
    <property type="entry name" value="F-box domain"/>
    <property type="match status" value="1"/>
</dbReference>
<dbReference type="OrthoDB" id="430364at2759"/>
<dbReference type="GeneID" id="116291864"/>
<sequence>MGQFHGILARKESSRSKEALQTFPDLDNLPPELAVAVLSNLNATDLCLAACVWDHLANNDLLWMSLCRTTWKYVPAYKEMRKSNLPYKSLYLLLDDGTCLFNVYPKEGMLFFLKHSILEDSVEDIALFINGASVFRSDAVRDYLYDRRDILEELIKLQTYSNMFLPEAMRKLFDLIQPPEERGEYIDTLIEVFSRRYLECNPTCELSQDTLVILCNSLLLLSVDLSSPKVKNKMTKREFIKNLRGVVHPSSVDFIGDLYDNVYLQGHVAVPKGKCLKIQTFPFVRPYGNIFFAI</sequence>
<dbReference type="GO" id="GO:0005085">
    <property type="term" value="F:guanyl-nucleotide exchange factor activity"/>
    <property type="evidence" value="ECO:0007669"/>
    <property type="project" value="InterPro"/>
</dbReference>
<dbReference type="Pfam" id="PF12937">
    <property type="entry name" value="F-box-like"/>
    <property type="match status" value="1"/>
</dbReference>
<dbReference type="InterPro" id="IPR001810">
    <property type="entry name" value="F-box_dom"/>
</dbReference>
<keyword evidence="2" id="KW-1185">Reference proteome</keyword>
<dbReference type="GO" id="GO:0032012">
    <property type="term" value="P:regulation of ARF protein signal transduction"/>
    <property type="evidence" value="ECO:0007669"/>
    <property type="project" value="InterPro"/>
</dbReference>
<dbReference type="PANTHER" id="PTHR10663:SF372">
    <property type="entry name" value="F-BOX ONLY PROTEIN 8"/>
    <property type="match status" value="1"/>
</dbReference>
<dbReference type="InterPro" id="IPR000904">
    <property type="entry name" value="Sec7_dom"/>
</dbReference>
<dbReference type="CDD" id="cd22088">
    <property type="entry name" value="F-box_FBXO8"/>
    <property type="match status" value="1"/>
</dbReference>
<dbReference type="Pfam" id="PF01369">
    <property type="entry name" value="Sec7"/>
    <property type="match status" value="1"/>
</dbReference>
<dbReference type="AlphaFoldDB" id="A0A6P8HQJ6"/>
<organism evidence="2 3">
    <name type="scientific">Actinia tenebrosa</name>
    <name type="common">Australian red waratah sea anemone</name>
    <dbReference type="NCBI Taxonomy" id="6105"/>
    <lineage>
        <taxon>Eukaryota</taxon>
        <taxon>Metazoa</taxon>
        <taxon>Cnidaria</taxon>
        <taxon>Anthozoa</taxon>
        <taxon>Hexacorallia</taxon>
        <taxon>Actiniaria</taxon>
        <taxon>Actiniidae</taxon>
        <taxon>Actinia</taxon>
    </lineage>
</organism>
<reference evidence="3" key="1">
    <citation type="submission" date="2025-08" db="UniProtKB">
        <authorList>
            <consortium name="RefSeq"/>
        </authorList>
    </citation>
    <scope>IDENTIFICATION</scope>
    <source>
        <tissue evidence="3">Tentacle</tissue>
    </source>
</reference>
<evidence type="ECO:0000313" key="3">
    <source>
        <dbReference type="RefSeq" id="XP_031554945.1"/>
    </source>
</evidence>
<dbReference type="InterPro" id="IPR048003">
    <property type="entry name" value="FBXO8_F-box"/>
</dbReference>
<evidence type="ECO:0000259" key="1">
    <source>
        <dbReference type="PROSITE" id="PS50190"/>
    </source>
</evidence>
<dbReference type="RefSeq" id="XP_031554945.1">
    <property type="nucleotide sequence ID" value="XM_031699085.1"/>
</dbReference>
<dbReference type="Gene3D" id="1.10.220.20">
    <property type="match status" value="1"/>
</dbReference>
<dbReference type="Gene3D" id="1.20.1280.50">
    <property type="match status" value="1"/>
</dbReference>
<dbReference type="Proteomes" id="UP000515163">
    <property type="component" value="Unplaced"/>
</dbReference>